<protein>
    <submittedName>
        <fullName evidence="3">Type IV pilus biogenesis protein PilP</fullName>
    </submittedName>
</protein>
<evidence type="ECO:0000313" key="4">
    <source>
        <dbReference type="Proteomes" id="UP000316030"/>
    </source>
</evidence>
<dbReference type="AlphaFoldDB" id="A0A521FJL6"/>
<evidence type="ECO:0000256" key="2">
    <source>
        <dbReference type="SAM" id="Phobius"/>
    </source>
</evidence>
<feature type="region of interest" description="Disordered" evidence="1">
    <location>
        <begin position="187"/>
        <end position="238"/>
    </location>
</feature>
<name>A0A521FJL6_9RHOB</name>
<feature type="region of interest" description="Disordered" evidence="1">
    <location>
        <begin position="547"/>
        <end position="566"/>
    </location>
</feature>
<feature type="compositionally biased region" description="Pro residues" evidence="1">
    <location>
        <begin position="197"/>
        <end position="209"/>
    </location>
</feature>
<gene>
    <name evidence="3" type="ORF">SAMN06265173_13218</name>
</gene>
<feature type="compositionally biased region" description="Low complexity" evidence="1">
    <location>
        <begin position="298"/>
        <end position="318"/>
    </location>
</feature>
<accession>A0A521FJL6</accession>
<dbReference type="OrthoDB" id="7870459at2"/>
<feature type="compositionally biased region" description="Basic and acidic residues" evidence="1">
    <location>
        <begin position="338"/>
        <end position="347"/>
    </location>
</feature>
<evidence type="ECO:0000313" key="3">
    <source>
        <dbReference type="EMBL" id="SMO96397.1"/>
    </source>
</evidence>
<feature type="compositionally biased region" description="Acidic residues" evidence="1">
    <location>
        <begin position="228"/>
        <end position="238"/>
    </location>
</feature>
<evidence type="ECO:0000256" key="1">
    <source>
        <dbReference type="SAM" id="MobiDB-lite"/>
    </source>
</evidence>
<dbReference type="EMBL" id="FXTO01000032">
    <property type="protein sequence ID" value="SMO96397.1"/>
    <property type="molecule type" value="Genomic_DNA"/>
</dbReference>
<keyword evidence="2" id="KW-1133">Transmembrane helix</keyword>
<keyword evidence="2" id="KW-0812">Transmembrane</keyword>
<feature type="compositionally biased region" description="Polar residues" evidence="1">
    <location>
        <begin position="351"/>
        <end position="363"/>
    </location>
</feature>
<feature type="transmembrane region" description="Helical" evidence="2">
    <location>
        <begin position="400"/>
        <end position="421"/>
    </location>
</feature>
<dbReference type="RefSeq" id="WP_142494582.1">
    <property type="nucleotide sequence ID" value="NZ_FXTO01000032.1"/>
</dbReference>
<organism evidence="3 4">
    <name type="scientific">Thalassovita litoralis</name>
    <dbReference type="NCBI Taxonomy" id="1010611"/>
    <lineage>
        <taxon>Bacteria</taxon>
        <taxon>Pseudomonadati</taxon>
        <taxon>Pseudomonadota</taxon>
        <taxon>Alphaproteobacteria</taxon>
        <taxon>Rhodobacterales</taxon>
        <taxon>Roseobacteraceae</taxon>
        <taxon>Thalassovita</taxon>
    </lineage>
</organism>
<reference evidence="3 4" key="1">
    <citation type="submission" date="2017-05" db="EMBL/GenBank/DDBJ databases">
        <authorList>
            <person name="Varghese N."/>
            <person name="Submissions S."/>
        </authorList>
    </citation>
    <scope>NUCLEOTIDE SEQUENCE [LARGE SCALE GENOMIC DNA]</scope>
    <source>
        <strain evidence="3 4">DSM 29506</strain>
    </source>
</reference>
<feature type="region of interest" description="Disordered" evidence="1">
    <location>
        <begin position="599"/>
        <end position="638"/>
    </location>
</feature>
<keyword evidence="4" id="KW-1185">Reference proteome</keyword>
<feature type="region of interest" description="Disordered" evidence="1">
    <location>
        <begin position="461"/>
        <end position="491"/>
    </location>
</feature>
<sequence length="810" mass="85407">MKPNFALTLSSEGIRLLQRAPSGWLLVGDAVFDSEDLTANLTDLRSKAERLDDAPLRCKLVIPNEQIKYLTIASTAKTEEDAEDDASHALRGATPYDLHELTFDWAMDDGQLFIAAVARDTLDEAENFAVEHGFNPVSFVALPDQSDFAGEPFFGVAKWARDTLSKTDSVMRDLQPIHIIGMADLPEPEPELEQDPAPEPIPAPEPKAQPHPETAADEVPPASPLPDEAPENPSEDEDAAALAAEIDAAAMPPAQETPPPVAAPETNPAPAPAFSSVRANRTAPPAAKPAPTPQTGLDTITDPSVPVVTPDTPVATAPPIAPVPAGKTTAPGALAAALKRDGKEASKPKTKTSSKQGPVQTAASPDETDKPQSETQRMTMFGMRSTDKTAAAIGGKPKHLGLVLTAILLAFLAIMAVWATFISEDGLAGLFGTDTPEVQVSALPDTPTEQPGDATPEEIAEAQDAEAAGDVTEGPNAPEPTETVALPDTPHTLTPEEAEQRYITTGIWQTAPDQPGVPDASGVADAYQASIDPTIHGTDAVALPDLSAQNDPAPGRAQNPAAAGTNFDMDQRGLVKATPEGALSPDGVLIYAGKPPLLPPTMPNRAETAQDAAEQARLSGKRPKARPENLQEKTERNQLGGRTRTELAGLRPRLRPDAINQQAVQQAVAAAVEQAQQEDTAGTDLAVLQSLKPRQRPSGFDKIVAKAEAHETDDDEGTVQTASVAPSIPSSASVARQATVKNALNLRQVNLIGVYGKPSDRRALIRLSNGRYKKVQVGDRIDGGKVAAISETELRYVKNGRAVVLKMPRG</sequence>
<feature type="compositionally biased region" description="Pro residues" evidence="1">
    <location>
        <begin position="255"/>
        <end position="271"/>
    </location>
</feature>
<proteinExistence type="predicted"/>
<feature type="region of interest" description="Disordered" evidence="1">
    <location>
        <begin position="252"/>
        <end position="375"/>
    </location>
</feature>
<feature type="compositionally biased region" description="Basic and acidic residues" evidence="1">
    <location>
        <begin position="625"/>
        <end position="636"/>
    </location>
</feature>
<feature type="compositionally biased region" description="Acidic residues" evidence="1">
    <location>
        <begin position="187"/>
        <end position="196"/>
    </location>
</feature>
<dbReference type="Proteomes" id="UP000316030">
    <property type="component" value="Unassembled WGS sequence"/>
</dbReference>
<keyword evidence="2" id="KW-0472">Membrane</keyword>